<dbReference type="NCBIfam" id="TIGR00590">
    <property type="entry name" value="pcna"/>
    <property type="match status" value="1"/>
</dbReference>
<dbReference type="FunFam" id="3.70.10.10:FF:000001">
    <property type="entry name" value="Proliferating cell nuclear antigen"/>
    <property type="match status" value="1"/>
</dbReference>
<evidence type="ECO:0000313" key="12">
    <source>
        <dbReference type="Proteomes" id="UP000245771"/>
    </source>
</evidence>
<dbReference type="PRINTS" id="PR00339">
    <property type="entry name" value="PCNACYCLIN"/>
</dbReference>
<dbReference type="PROSITE" id="PS00293">
    <property type="entry name" value="PCNA_2"/>
    <property type="match status" value="1"/>
</dbReference>
<comment type="function">
    <text evidence="6">This protein is an auxiliary protein of DNA polymerase delta and is involved in the control of eukaryotic DNA replication by increasing the polymerase's processivity during elongation of the leading strand.</text>
</comment>
<feature type="domain" description="Proliferating cell nuclear antigen PCNA C-terminal" evidence="10">
    <location>
        <begin position="127"/>
        <end position="198"/>
    </location>
</feature>
<dbReference type="InParanoid" id="A0A316V343"/>
<feature type="compositionally biased region" description="Acidic residues" evidence="8">
    <location>
        <begin position="192"/>
        <end position="201"/>
    </location>
</feature>
<evidence type="ECO:0000256" key="5">
    <source>
        <dbReference type="ARBA" id="ARBA00023242"/>
    </source>
</evidence>
<evidence type="ECO:0000256" key="6">
    <source>
        <dbReference type="RuleBase" id="RU000641"/>
    </source>
</evidence>
<dbReference type="PANTHER" id="PTHR11352">
    <property type="entry name" value="PROLIFERATING CELL NUCLEAR ANTIGEN"/>
    <property type="match status" value="1"/>
</dbReference>
<dbReference type="GO" id="GO:0043626">
    <property type="term" value="C:PCNA complex"/>
    <property type="evidence" value="ECO:0007669"/>
    <property type="project" value="TreeGrafter"/>
</dbReference>
<dbReference type="Pfam" id="PF00705">
    <property type="entry name" value="PCNA_N"/>
    <property type="match status" value="1"/>
</dbReference>
<sequence length="287" mass="31510">MLEARLSQAALLKKVLDSVRELVTDVNFDCSEEGIRMQAMDNSHVALSAIEIRAEGFDPYRCDRPMSIGMSVAALTKILKTAANEDVLTIKKDDDGDSLGLIFEDSKTDRVAEFDMKLMDIDSEHLGIPDTSYDAVIRLSSAEFARITRDLSNVGDSVRISVSKEGVSFSAEGDIGKANLTLKQGSGTAANVDDEEESEDDEPKKKKRKGGASGSKDDETVPVRIEMQQSVSLTFSLKYLMNFSKASPLSREVALHMSNEVPLLCEFAFDDGFVRFYLAPKLDDGDE</sequence>
<dbReference type="InterPro" id="IPR046938">
    <property type="entry name" value="DNA_clamp_sf"/>
</dbReference>
<evidence type="ECO:0000259" key="10">
    <source>
        <dbReference type="Pfam" id="PF02747"/>
    </source>
</evidence>
<reference evidence="11 12" key="1">
    <citation type="journal article" date="2018" name="Mol. Biol. Evol.">
        <title>Broad Genomic Sampling Reveals a Smut Pathogenic Ancestry of the Fungal Clade Ustilaginomycotina.</title>
        <authorList>
            <person name="Kijpornyongpan T."/>
            <person name="Mondo S.J."/>
            <person name="Barry K."/>
            <person name="Sandor L."/>
            <person name="Lee J."/>
            <person name="Lipzen A."/>
            <person name="Pangilinan J."/>
            <person name="LaButti K."/>
            <person name="Hainaut M."/>
            <person name="Henrissat B."/>
            <person name="Grigoriev I.V."/>
            <person name="Spatafora J.W."/>
            <person name="Aime M.C."/>
        </authorList>
    </citation>
    <scope>NUCLEOTIDE SEQUENCE [LARGE SCALE GENOMIC DNA]</scope>
    <source>
        <strain evidence="11 12">MCA 3882</strain>
    </source>
</reference>
<gene>
    <name evidence="11" type="ORF">FA14DRAFT_181896</name>
</gene>
<dbReference type="GO" id="GO:0006275">
    <property type="term" value="P:regulation of DNA replication"/>
    <property type="evidence" value="ECO:0007669"/>
    <property type="project" value="InterPro"/>
</dbReference>
<dbReference type="GO" id="GO:0006272">
    <property type="term" value="P:leading strand elongation"/>
    <property type="evidence" value="ECO:0007669"/>
    <property type="project" value="TreeGrafter"/>
</dbReference>
<evidence type="ECO:0000256" key="4">
    <source>
        <dbReference type="ARBA" id="ARBA00023125"/>
    </source>
</evidence>
<dbReference type="AlphaFoldDB" id="A0A316V343"/>
<dbReference type="PANTHER" id="PTHR11352:SF0">
    <property type="entry name" value="PROLIFERATING CELL NUCLEAR ANTIGEN"/>
    <property type="match status" value="1"/>
</dbReference>
<comment type="subcellular location">
    <subcellularLocation>
        <location evidence="1 6">Nucleus</location>
    </subcellularLocation>
</comment>
<dbReference type="InterPro" id="IPR000730">
    <property type="entry name" value="Pr_cel_nuc_antig"/>
</dbReference>
<dbReference type="EMBL" id="KZ819606">
    <property type="protein sequence ID" value="PWN31977.1"/>
    <property type="molecule type" value="Genomic_DNA"/>
</dbReference>
<evidence type="ECO:0000256" key="2">
    <source>
        <dbReference type="ARBA" id="ARBA00010462"/>
    </source>
</evidence>
<keyword evidence="5 6" id="KW-0539">Nucleus</keyword>
<evidence type="ECO:0000256" key="1">
    <source>
        <dbReference type="ARBA" id="ARBA00004123"/>
    </source>
</evidence>
<organism evidence="11 12">
    <name type="scientific">Meira miltonrushii</name>
    <dbReference type="NCBI Taxonomy" id="1280837"/>
    <lineage>
        <taxon>Eukaryota</taxon>
        <taxon>Fungi</taxon>
        <taxon>Dikarya</taxon>
        <taxon>Basidiomycota</taxon>
        <taxon>Ustilaginomycotina</taxon>
        <taxon>Exobasidiomycetes</taxon>
        <taxon>Exobasidiales</taxon>
        <taxon>Brachybasidiaceae</taxon>
        <taxon>Meira</taxon>
    </lineage>
</organism>
<feature type="domain" description="Proliferating cell nuclear antigen PCNA C-terminal" evidence="10">
    <location>
        <begin position="217"/>
        <end position="281"/>
    </location>
</feature>
<dbReference type="GO" id="GO:0006298">
    <property type="term" value="P:mismatch repair"/>
    <property type="evidence" value="ECO:0007669"/>
    <property type="project" value="TreeGrafter"/>
</dbReference>
<dbReference type="Pfam" id="PF02747">
    <property type="entry name" value="PCNA_C"/>
    <property type="match status" value="2"/>
</dbReference>
<keyword evidence="3 7" id="KW-0235">DNA replication</keyword>
<dbReference type="RefSeq" id="XP_025352279.1">
    <property type="nucleotide sequence ID" value="XM_025501148.1"/>
</dbReference>
<proteinExistence type="inferred from homology"/>
<comment type="similarity">
    <text evidence="2 7">Belongs to the PCNA family.</text>
</comment>
<dbReference type="CDD" id="cd00577">
    <property type="entry name" value="PCNA"/>
    <property type="match status" value="1"/>
</dbReference>
<dbReference type="FunCoup" id="A0A316V343">
    <property type="interactions" value="631"/>
</dbReference>
<dbReference type="InterPro" id="IPR022648">
    <property type="entry name" value="Pr_cel_nuc_antig_N"/>
</dbReference>
<dbReference type="GeneID" id="37022929"/>
<keyword evidence="4 7" id="KW-0238">DNA-binding</keyword>
<accession>A0A316V343</accession>
<evidence type="ECO:0000256" key="7">
    <source>
        <dbReference type="RuleBase" id="RU003671"/>
    </source>
</evidence>
<dbReference type="STRING" id="1280837.A0A316V343"/>
<feature type="domain" description="Proliferating cell nuclear antigen PCNA N-terminal" evidence="9">
    <location>
        <begin position="1"/>
        <end position="123"/>
    </location>
</feature>
<dbReference type="GO" id="GO:0019985">
    <property type="term" value="P:translesion synthesis"/>
    <property type="evidence" value="ECO:0007669"/>
    <property type="project" value="TreeGrafter"/>
</dbReference>
<dbReference type="HAMAP" id="MF_00317">
    <property type="entry name" value="DNApol_clamp_arch"/>
    <property type="match status" value="1"/>
</dbReference>
<keyword evidence="12" id="KW-1185">Reference proteome</keyword>
<dbReference type="Gene3D" id="3.70.10.10">
    <property type="match status" value="1"/>
</dbReference>
<evidence type="ECO:0000313" key="11">
    <source>
        <dbReference type="EMBL" id="PWN31977.1"/>
    </source>
</evidence>
<dbReference type="GO" id="GO:0003677">
    <property type="term" value="F:DNA binding"/>
    <property type="evidence" value="ECO:0007669"/>
    <property type="project" value="UniProtKB-KW"/>
</dbReference>
<dbReference type="OrthoDB" id="534348at2759"/>
<evidence type="ECO:0000256" key="3">
    <source>
        <dbReference type="ARBA" id="ARBA00022705"/>
    </source>
</evidence>
<feature type="region of interest" description="Disordered" evidence="8">
    <location>
        <begin position="180"/>
        <end position="222"/>
    </location>
</feature>
<name>A0A316V343_9BASI</name>
<evidence type="ECO:0000259" key="9">
    <source>
        <dbReference type="Pfam" id="PF00705"/>
    </source>
</evidence>
<dbReference type="InterPro" id="IPR022649">
    <property type="entry name" value="Pr_cel_nuc_antig_C"/>
</dbReference>
<dbReference type="Proteomes" id="UP000245771">
    <property type="component" value="Unassembled WGS sequence"/>
</dbReference>
<dbReference type="GO" id="GO:0030337">
    <property type="term" value="F:DNA polymerase processivity factor activity"/>
    <property type="evidence" value="ECO:0007669"/>
    <property type="project" value="InterPro"/>
</dbReference>
<evidence type="ECO:0000256" key="8">
    <source>
        <dbReference type="SAM" id="MobiDB-lite"/>
    </source>
</evidence>
<dbReference type="SUPFAM" id="SSF55979">
    <property type="entry name" value="DNA clamp"/>
    <property type="match status" value="2"/>
</dbReference>
<dbReference type="InterPro" id="IPR022659">
    <property type="entry name" value="Pr_cel_nuc_antig_CS"/>
</dbReference>
<protein>
    <recommendedName>
        <fullName evidence="6">DNA sliding clamp PCNA</fullName>
    </recommendedName>
</protein>